<evidence type="ECO:0000256" key="1">
    <source>
        <dbReference type="ARBA" id="ARBA00004651"/>
    </source>
</evidence>
<evidence type="ECO:0000256" key="3">
    <source>
        <dbReference type="ARBA" id="ARBA00022692"/>
    </source>
</evidence>
<evidence type="ECO:0000256" key="4">
    <source>
        <dbReference type="ARBA" id="ARBA00022989"/>
    </source>
</evidence>
<name>A0AA37D2Q4_AERCA</name>
<dbReference type="AlphaFoldDB" id="A0AA37D2Q4"/>
<dbReference type="KEGG" id="acav:VI35_04150"/>
<sequence length="319" mass="35491">MEAQKANIIPLPRDLAPASDEIDLRELAIALWQGKWWLFATTLIATCLAVAFALWSPNIYRAEALLTPSLEQQGGGLSALASRFGGLASLAGVDLGNKGGDKASIAIEVGKSRLFLGEFIRRHQLAVPLIAATGMDKTTGELLIDPEVYDTQSHQWVREMPPGRSPEPTDWELIKAFRSLVNLNSDPKTGLLTVSVDFYSPQLAKQWVDWLIDDLNSTMKQRDQEESKRNIAYLTEQLSKTSVADMQKVFYQLIEEQTKTLMLAEVNQEYVFKVLDPAVIAEEKIKPKRALIVVLGALLGGMLGVMIILVRFAFRHDKK</sequence>
<keyword evidence="4 6" id="KW-1133">Transmembrane helix</keyword>
<dbReference type="Pfam" id="PF02706">
    <property type="entry name" value="Wzz"/>
    <property type="match status" value="1"/>
</dbReference>
<feature type="domain" description="Tyrosine-protein kinase G-rich" evidence="8">
    <location>
        <begin position="246"/>
        <end position="311"/>
    </location>
</feature>
<dbReference type="InterPro" id="IPR003856">
    <property type="entry name" value="LPS_length_determ_N"/>
</dbReference>
<keyword evidence="5 6" id="KW-0472">Membrane</keyword>
<comment type="caution">
    <text evidence="9">The sequence shown here is derived from an EMBL/GenBank/DDBJ whole genome shotgun (WGS) entry which is preliminary data.</text>
</comment>
<organism evidence="9 10">
    <name type="scientific">Aeromonas caviae</name>
    <name type="common">Aeromonas punctata</name>
    <dbReference type="NCBI Taxonomy" id="648"/>
    <lineage>
        <taxon>Bacteria</taxon>
        <taxon>Pseudomonadati</taxon>
        <taxon>Pseudomonadota</taxon>
        <taxon>Gammaproteobacteria</taxon>
        <taxon>Aeromonadales</taxon>
        <taxon>Aeromonadaceae</taxon>
        <taxon>Aeromonas</taxon>
    </lineage>
</organism>
<dbReference type="Pfam" id="PF13807">
    <property type="entry name" value="GNVR"/>
    <property type="match status" value="1"/>
</dbReference>
<dbReference type="EMBL" id="BPNN01000120">
    <property type="protein sequence ID" value="GJA65733.1"/>
    <property type="molecule type" value="Genomic_DNA"/>
</dbReference>
<evidence type="ECO:0000313" key="9">
    <source>
        <dbReference type="EMBL" id="GJA65733.1"/>
    </source>
</evidence>
<dbReference type="Proteomes" id="UP000886934">
    <property type="component" value="Unassembled WGS sequence"/>
</dbReference>
<dbReference type="PANTHER" id="PTHR32309:SF13">
    <property type="entry name" value="FERRIC ENTEROBACTIN TRANSPORT PROTEIN FEPE"/>
    <property type="match status" value="1"/>
</dbReference>
<evidence type="ECO:0000259" key="7">
    <source>
        <dbReference type="Pfam" id="PF02706"/>
    </source>
</evidence>
<reference evidence="9" key="1">
    <citation type="submission" date="2021-07" db="EMBL/GenBank/DDBJ databases">
        <title>Draft genome sequence of carbapenem-resistant Aeromonas spp. in Japan.</title>
        <authorList>
            <person name="Maehana S."/>
            <person name="Suzuki M."/>
            <person name="Kitasato H."/>
        </authorList>
    </citation>
    <scope>NUCLEOTIDE SEQUENCE</scope>
    <source>
        <strain evidence="9">KAM351</strain>
    </source>
</reference>
<dbReference type="InterPro" id="IPR050445">
    <property type="entry name" value="Bact_polysacc_biosynth/exp"/>
</dbReference>
<dbReference type="GO" id="GO:0004713">
    <property type="term" value="F:protein tyrosine kinase activity"/>
    <property type="evidence" value="ECO:0007669"/>
    <property type="project" value="TreeGrafter"/>
</dbReference>
<dbReference type="GO" id="GO:0005886">
    <property type="term" value="C:plasma membrane"/>
    <property type="evidence" value="ECO:0007669"/>
    <property type="project" value="UniProtKB-SubCell"/>
</dbReference>
<proteinExistence type="predicted"/>
<dbReference type="PANTHER" id="PTHR32309">
    <property type="entry name" value="TYROSINE-PROTEIN KINASE"/>
    <property type="match status" value="1"/>
</dbReference>
<dbReference type="RefSeq" id="WP_045525691.1">
    <property type="nucleotide sequence ID" value="NZ_BPND01000122.1"/>
</dbReference>
<gene>
    <name evidence="9" type="primary">wzz</name>
    <name evidence="9" type="ORF">KAM351_43440</name>
</gene>
<keyword evidence="2" id="KW-1003">Cell membrane</keyword>
<evidence type="ECO:0000256" key="6">
    <source>
        <dbReference type="SAM" id="Phobius"/>
    </source>
</evidence>
<protein>
    <submittedName>
        <fullName evidence="9">LPS biosynthesis protein</fullName>
    </submittedName>
</protein>
<evidence type="ECO:0000313" key="10">
    <source>
        <dbReference type="Proteomes" id="UP000886934"/>
    </source>
</evidence>
<evidence type="ECO:0000259" key="8">
    <source>
        <dbReference type="Pfam" id="PF13807"/>
    </source>
</evidence>
<keyword evidence="3 6" id="KW-0812">Transmembrane</keyword>
<feature type="transmembrane region" description="Helical" evidence="6">
    <location>
        <begin position="290"/>
        <end position="314"/>
    </location>
</feature>
<dbReference type="InterPro" id="IPR032807">
    <property type="entry name" value="GNVR"/>
</dbReference>
<feature type="domain" description="Polysaccharide chain length determinant N-terminal" evidence="7">
    <location>
        <begin position="20"/>
        <end position="121"/>
    </location>
</feature>
<comment type="subcellular location">
    <subcellularLocation>
        <location evidence="1">Cell membrane</location>
        <topology evidence="1">Multi-pass membrane protein</topology>
    </subcellularLocation>
</comment>
<evidence type="ECO:0000256" key="2">
    <source>
        <dbReference type="ARBA" id="ARBA00022475"/>
    </source>
</evidence>
<evidence type="ECO:0000256" key="5">
    <source>
        <dbReference type="ARBA" id="ARBA00023136"/>
    </source>
</evidence>
<accession>A0AA37D2Q4</accession>
<feature type="transmembrane region" description="Helical" evidence="6">
    <location>
        <begin position="36"/>
        <end position="55"/>
    </location>
</feature>